<comment type="caution">
    <text evidence="2">The sequence shown here is derived from an EMBL/GenBank/DDBJ whole genome shotgun (WGS) entry which is preliminary data.</text>
</comment>
<dbReference type="Gene3D" id="3.90.1200.10">
    <property type="match status" value="1"/>
</dbReference>
<dbReference type="OrthoDB" id="9777791at2"/>
<sequence length="267" mass="30895">MDIFLTKTLRADIFVNRDRSEFTKLYFKNVPASKVAYEFKATTFAYSRGIPAARALKEIQKAGRFGIVLNYEQGYNLADFLRANPLLIFKYAKKTAQLHLQIHTQIAKPLIAQEYSLSNSLDYALRNYPNLNINKQQLLNSLIGEVARLCHCDFSPDNILVNARSKKLIAIDWADASNGTPLYDVARTILLIQSPTSYKKKSILKQWIGKYGALLFTFFYLKHYKKHSNLSFKNFRSIQLLTHVIRLNSNIAYEEDWLLKRIKKMTI</sequence>
<name>A0A4Q0NRH0_9FLAO</name>
<evidence type="ECO:0000313" key="3">
    <source>
        <dbReference type="Proteomes" id="UP000289859"/>
    </source>
</evidence>
<dbReference type="RefSeq" id="WP_128767009.1">
    <property type="nucleotide sequence ID" value="NZ_JBHUOO010000024.1"/>
</dbReference>
<dbReference type="InterPro" id="IPR011009">
    <property type="entry name" value="Kinase-like_dom_sf"/>
</dbReference>
<evidence type="ECO:0000259" key="1">
    <source>
        <dbReference type="Pfam" id="PF01636"/>
    </source>
</evidence>
<keyword evidence="2" id="KW-0808">Transferase</keyword>
<reference evidence="2 3" key="1">
    <citation type="submission" date="2018-07" db="EMBL/GenBank/DDBJ databases">
        <title>Leeuwenhoekiella genomics.</title>
        <authorList>
            <person name="Tahon G."/>
            <person name="Willems A."/>
        </authorList>
    </citation>
    <scope>NUCLEOTIDE SEQUENCE [LARGE SCALE GENOMIC DNA]</scope>
    <source>
        <strain evidence="2 3">LMG 29608</strain>
    </source>
</reference>
<proteinExistence type="predicted"/>
<dbReference type="SUPFAM" id="SSF56112">
    <property type="entry name" value="Protein kinase-like (PK-like)"/>
    <property type="match status" value="1"/>
</dbReference>
<gene>
    <name evidence="2" type="ORF">DSM02_3808</name>
</gene>
<organism evidence="2 3">
    <name type="scientific">Leeuwenhoekiella polynyae</name>
    <dbReference type="NCBI Taxonomy" id="1550906"/>
    <lineage>
        <taxon>Bacteria</taxon>
        <taxon>Pseudomonadati</taxon>
        <taxon>Bacteroidota</taxon>
        <taxon>Flavobacteriia</taxon>
        <taxon>Flavobacteriales</taxon>
        <taxon>Flavobacteriaceae</taxon>
        <taxon>Leeuwenhoekiella</taxon>
    </lineage>
</organism>
<dbReference type="Proteomes" id="UP000289859">
    <property type="component" value="Unassembled WGS sequence"/>
</dbReference>
<keyword evidence="3" id="KW-1185">Reference proteome</keyword>
<accession>A0A4Q0NRH0</accession>
<dbReference type="InterPro" id="IPR002575">
    <property type="entry name" value="Aminoglycoside_PTrfase"/>
</dbReference>
<dbReference type="GO" id="GO:0016740">
    <property type="term" value="F:transferase activity"/>
    <property type="evidence" value="ECO:0007669"/>
    <property type="project" value="UniProtKB-KW"/>
</dbReference>
<dbReference type="AlphaFoldDB" id="A0A4Q0NRH0"/>
<protein>
    <submittedName>
        <fullName evidence="2">Phosphotransferase family enzyme</fullName>
    </submittedName>
</protein>
<evidence type="ECO:0000313" key="2">
    <source>
        <dbReference type="EMBL" id="RXG13014.1"/>
    </source>
</evidence>
<feature type="domain" description="Aminoglycoside phosphotransferase" evidence="1">
    <location>
        <begin position="24"/>
        <end position="189"/>
    </location>
</feature>
<dbReference type="EMBL" id="QOVK01000028">
    <property type="protein sequence ID" value="RXG13014.1"/>
    <property type="molecule type" value="Genomic_DNA"/>
</dbReference>
<dbReference type="Pfam" id="PF01636">
    <property type="entry name" value="APH"/>
    <property type="match status" value="1"/>
</dbReference>